<keyword evidence="6 10" id="KW-0418">Kinase</keyword>
<dbReference type="SUPFAM" id="SSF56112">
    <property type="entry name" value="Protein kinase-like (PK-like)"/>
    <property type="match status" value="1"/>
</dbReference>
<dbReference type="PANTHER" id="PTHR22984:SF11">
    <property type="entry name" value="AURORA KINASE-RELATED"/>
    <property type="match status" value="1"/>
</dbReference>
<keyword evidence="3" id="KW-0597">Phosphoprotein</keyword>
<dbReference type="PROSITE" id="PS00108">
    <property type="entry name" value="PROTEIN_KINASE_ST"/>
    <property type="match status" value="1"/>
</dbReference>
<dbReference type="EC" id="2.7.11.1" evidence="10"/>
<evidence type="ECO:0000256" key="8">
    <source>
        <dbReference type="ARBA" id="ARBA00047899"/>
    </source>
</evidence>
<evidence type="ECO:0000256" key="11">
    <source>
        <dbReference type="PIRSR" id="PIRSR037993-1"/>
    </source>
</evidence>
<evidence type="ECO:0000256" key="3">
    <source>
        <dbReference type="ARBA" id="ARBA00022553"/>
    </source>
</evidence>
<dbReference type="GO" id="GO:0005524">
    <property type="term" value="F:ATP binding"/>
    <property type="evidence" value="ECO:0007669"/>
    <property type="project" value="UniProtKB-UniRule"/>
</dbReference>
<dbReference type="GO" id="GO:0043066">
    <property type="term" value="P:negative regulation of apoptotic process"/>
    <property type="evidence" value="ECO:0007669"/>
    <property type="project" value="UniProtKB-UniRule"/>
</dbReference>
<dbReference type="GO" id="GO:0005737">
    <property type="term" value="C:cytoplasm"/>
    <property type="evidence" value="ECO:0007669"/>
    <property type="project" value="UniProtKB-UniRule"/>
</dbReference>
<dbReference type="Proteomes" id="UP000694546">
    <property type="component" value="Chromosome 15"/>
</dbReference>
<dbReference type="SMART" id="SM00220">
    <property type="entry name" value="S_TKc"/>
    <property type="match status" value="1"/>
</dbReference>
<dbReference type="GeneTree" id="ENSGT00950000182996"/>
<dbReference type="InterPro" id="IPR008271">
    <property type="entry name" value="Ser/Thr_kinase_AS"/>
</dbReference>
<proteinExistence type="inferred from homology"/>
<organism evidence="14 15">
    <name type="scientific">Gadus morhua</name>
    <name type="common">Atlantic cod</name>
    <dbReference type="NCBI Taxonomy" id="8049"/>
    <lineage>
        <taxon>Eukaryota</taxon>
        <taxon>Metazoa</taxon>
        <taxon>Chordata</taxon>
        <taxon>Craniata</taxon>
        <taxon>Vertebrata</taxon>
        <taxon>Euteleostomi</taxon>
        <taxon>Actinopterygii</taxon>
        <taxon>Neopterygii</taxon>
        <taxon>Teleostei</taxon>
        <taxon>Neoteleostei</taxon>
        <taxon>Acanthomorphata</taxon>
        <taxon>Zeiogadaria</taxon>
        <taxon>Gadariae</taxon>
        <taxon>Gadiformes</taxon>
        <taxon>Gadoidei</taxon>
        <taxon>Gadidae</taxon>
        <taxon>Gadus</taxon>
    </lineage>
</organism>
<evidence type="ECO:0000256" key="12">
    <source>
        <dbReference type="PIRSR" id="PIRSR037993-2"/>
    </source>
</evidence>
<reference evidence="14" key="1">
    <citation type="submission" date="2025-08" db="UniProtKB">
        <authorList>
            <consortium name="Ensembl"/>
        </authorList>
    </citation>
    <scope>IDENTIFICATION</scope>
</reference>
<evidence type="ECO:0000256" key="10">
    <source>
        <dbReference type="PIRNR" id="PIRNR037993"/>
    </source>
</evidence>
<dbReference type="Pfam" id="PF00069">
    <property type="entry name" value="Pkinase"/>
    <property type="match status" value="1"/>
</dbReference>
<comment type="catalytic activity">
    <reaction evidence="9 10">
        <text>L-seryl-[protein] + ATP = O-phospho-L-seryl-[protein] + ADP + H(+)</text>
        <dbReference type="Rhea" id="RHEA:17989"/>
        <dbReference type="Rhea" id="RHEA-COMP:9863"/>
        <dbReference type="Rhea" id="RHEA-COMP:11604"/>
        <dbReference type="ChEBI" id="CHEBI:15378"/>
        <dbReference type="ChEBI" id="CHEBI:29999"/>
        <dbReference type="ChEBI" id="CHEBI:30616"/>
        <dbReference type="ChEBI" id="CHEBI:83421"/>
        <dbReference type="ChEBI" id="CHEBI:456216"/>
        <dbReference type="EC" id="2.7.11.1"/>
    </reaction>
</comment>
<feature type="active site" description="Proton acceptor" evidence="11">
    <location>
        <position position="162"/>
    </location>
</feature>
<feature type="binding site" evidence="12">
    <location>
        <begin position="43"/>
        <end position="51"/>
    </location>
    <ligand>
        <name>ATP</name>
        <dbReference type="ChEBI" id="CHEBI:30616"/>
    </ligand>
</feature>
<evidence type="ECO:0000313" key="14">
    <source>
        <dbReference type="Ensembl" id="ENSGMOP00000003156.2"/>
    </source>
</evidence>
<dbReference type="InterPro" id="IPR051138">
    <property type="entry name" value="PIM_Ser/Thr_kinase"/>
</dbReference>
<evidence type="ECO:0000256" key="2">
    <source>
        <dbReference type="ARBA" id="ARBA00022527"/>
    </source>
</evidence>
<accession>A0A8C4YYM6</accession>
<evidence type="ECO:0000256" key="7">
    <source>
        <dbReference type="ARBA" id="ARBA00022840"/>
    </source>
</evidence>
<comment type="function">
    <text evidence="10">Proto-oncogene with serine/threonine kinase activity involved in cell survival and cell proliferation.</text>
</comment>
<dbReference type="GO" id="GO:0106310">
    <property type="term" value="F:protein serine kinase activity"/>
    <property type="evidence" value="ECO:0007669"/>
    <property type="project" value="UniProtKB-UniRule"/>
</dbReference>
<evidence type="ECO:0000259" key="13">
    <source>
        <dbReference type="PROSITE" id="PS50011"/>
    </source>
</evidence>
<sequence>VLLAIYGSEYEGLNGGMDGLIDSITVSVVSADFDALYEELQQLGEGGFGSVFAGYRKEDRLPVRVTPQSHTLWKHIRVSLMLRAAEDRPDPGGPGTVVLLLDWFQLDQELILVQERPSACVDLLSYMESKGGRLQEQDAKMILHQVVEGIQGLHSRGVLHRDIKPENLLVETGSGTPRVRVIDLGCGCHHNSGVYSEFSGTASYIPPEWFTLQSYRADPMTVWQLGVLLYELLTGDVPFQTSGQIIWKMVPCIKSKISPNCKDFLKRCLNKRAGGRLALGSLLHHPWLL</sequence>
<dbReference type="Gene3D" id="3.30.200.20">
    <property type="entry name" value="Phosphorylase Kinase, domain 1"/>
    <property type="match status" value="1"/>
</dbReference>
<dbReference type="PANTHER" id="PTHR22984">
    <property type="entry name" value="SERINE/THREONINE-PROTEIN KINASE PIM"/>
    <property type="match status" value="1"/>
</dbReference>
<dbReference type="InterPro" id="IPR011009">
    <property type="entry name" value="Kinase-like_dom_sf"/>
</dbReference>
<protein>
    <recommendedName>
        <fullName evidence="10">Serine/threonine-protein kinase</fullName>
        <ecNumber evidence="10">2.7.11.1</ecNumber>
    </recommendedName>
</protein>
<evidence type="ECO:0000313" key="15">
    <source>
        <dbReference type="Proteomes" id="UP000694546"/>
    </source>
</evidence>
<comment type="similarity">
    <text evidence="1 10">Belongs to the protein kinase superfamily. CAMK Ser/Thr protein kinase family. PIM subfamily.</text>
</comment>
<reference evidence="14" key="2">
    <citation type="submission" date="2025-09" db="UniProtKB">
        <authorList>
            <consortium name="Ensembl"/>
        </authorList>
    </citation>
    <scope>IDENTIFICATION</scope>
</reference>
<dbReference type="PROSITE" id="PS50011">
    <property type="entry name" value="PROTEIN_KINASE_DOM"/>
    <property type="match status" value="1"/>
</dbReference>
<dbReference type="GO" id="GO:0004674">
    <property type="term" value="F:protein serine/threonine kinase activity"/>
    <property type="evidence" value="ECO:0007669"/>
    <property type="project" value="UniProtKB-UniRule"/>
</dbReference>
<dbReference type="Gene3D" id="1.10.510.10">
    <property type="entry name" value="Transferase(Phosphotransferase) domain 1"/>
    <property type="match status" value="1"/>
</dbReference>
<keyword evidence="5 10" id="KW-0547">Nucleotide-binding</keyword>
<dbReference type="PIRSF" id="PIRSF037993">
    <property type="entry name" value="STPK_Pim-1"/>
    <property type="match status" value="1"/>
</dbReference>
<keyword evidence="15" id="KW-1185">Reference proteome</keyword>
<name>A0A8C4YYM6_GADMO</name>
<comment type="catalytic activity">
    <reaction evidence="8 10">
        <text>L-threonyl-[protein] + ATP = O-phospho-L-threonyl-[protein] + ADP + H(+)</text>
        <dbReference type="Rhea" id="RHEA:46608"/>
        <dbReference type="Rhea" id="RHEA-COMP:11060"/>
        <dbReference type="Rhea" id="RHEA-COMP:11605"/>
        <dbReference type="ChEBI" id="CHEBI:15378"/>
        <dbReference type="ChEBI" id="CHEBI:30013"/>
        <dbReference type="ChEBI" id="CHEBI:30616"/>
        <dbReference type="ChEBI" id="CHEBI:61977"/>
        <dbReference type="ChEBI" id="CHEBI:456216"/>
        <dbReference type="EC" id="2.7.11.1"/>
    </reaction>
</comment>
<evidence type="ECO:0000256" key="4">
    <source>
        <dbReference type="ARBA" id="ARBA00022679"/>
    </source>
</evidence>
<dbReference type="Ensembl" id="ENSGMOT00000003254.2">
    <property type="protein sequence ID" value="ENSGMOP00000003156.2"/>
    <property type="gene ID" value="ENSGMOG00000002990.2"/>
</dbReference>
<evidence type="ECO:0000256" key="9">
    <source>
        <dbReference type="ARBA" id="ARBA00048679"/>
    </source>
</evidence>
<evidence type="ECO:0000256" key="1">
    <source>
        <dbReference type="ARBA" id="ARBA00005505"/>
    </source>
</evidence>
<dbReference type="InterPro" id="IPR000719">
    <property type="entry name" value="Prot_kinase_dom"/>
</dbReference>
<feature type="binding site" evidence="12">
    <location>
        <position position="122"/>
    </location>
    <ligand>
        <name>ATP</name>
        <dbReference type="ChEBI" id="CHEBI:30616"/>
    </ligand>
</feature>
<keyword evidence="7 10" id="KW-0067">ATP-binding</keyword>
<evidence type="ECO:0000256" key="6">
    <source>
        <dbReference type="ARBA" id="ARBA00022777"/>
    </source>
</evidence>
<keyword evidence="4 10" id="KW-0808">Transferase</keyword>
<dbReference type="OMA" id="IVMERPM"/>
<dbReference type="GO" id="GO:0007346">
    <property type="term" value="P:regulation of mitotic cell cycle"/>
    <property type="evidence" value="ECO:0007669"/>
    <property type="project" value="TreeGrafter"/>
</dbReference>
<feature type="binding site" evidence="12">
    <location>
        <position position="115"/>
    </location>
    <ligand>
        <name>ATP</name>
        <dbReference type="ChEBI" id="CHEBI:30616"/>
    </ligand>
</feature>
<dbReference type="InterPro" id="IPR017348">
    <property type="entry name" value="PIM1/2/3"/>
</dbReference>
<keyword evidence="2 10" id="KW-0723">Serine/threonine-protein kinase</keyword>
<dbReference type="AlphaFoldDB" id="A0A8C4YYM6"/>
<feature type="domain" description="Protein kinase" evidence="13">
    <location>
        <begin position="37"/>
        <end position="288"/>
    </location>
</feature>
<evidence type="ECO:0000256" key="5">
    <source>
        <dbReference type="ARBA" id="ARBA00022741"/>
    </source>
</evidence>